<sequence length="399" mass="42454">MPAEKDPWKRSLFSPSPVPSYFSDDEDLPRDGAFISLAAESDLANELDLSRREDRAIVTKTPFTLATLRAKKTAGGKTRSKSEESNRIGNIKTAEDALKPSKPTPEKAAKAAPKKDAWKNSTAWSDPSGRAILPTNKPRKKAADAGGTGGKGKGKKATAADESTSASSSKTKGKAASDKIQFRRLRKDIHQECEPLTIPAADLAPTSDFPIVAGFERQKALPKKTPKPPAAKVKPKAQQTKLNFSSKPPVDVNALVVGLNGGAAKLKPTARKPIRVYSSSSDGSSSSAFSIGKVISTLPLDDEDGVVVPSTLSRTQHTPPLTRSHSTPSPEELYPAAGPATPAPRLRRDPTASKAPDIALLEAMAEKGDMGPKSGSMFSQLMPSRPEVSYGEWVLVFLN</sequence>
<evidence type="ECO:0000256" key="1">
    <source>
        <dbReference type="SAM" id="MobiDB-lite"/>
    </source>
</evidence>
<feature type="region of interest" description="Disordered" evidence="1">
    <location>
        <begin position="309"/>
        <end position="356"/>
    </location>
</feature>
<name>A0AAF1BH85_9TREE</name>
<dbReference type="EMBL" id="CP086716">
    <property type="protein sequence ID" value="WOO80786.1"/>
    <property type="molecule type" value="Genomic_DNA"/>
</dbReference>
<evidence type="ECO:0000313" key="2">
    <source>
        <dbReference type="EMBL" id="WOO80786.1"/>
    </source>
</evidence>
<proteinExistence type="predicted"/>
<feature type="compositionally biased region" description="Basic and acidic residues" evidence="1">
    <location>
        <begin position="93"/>
        <end position="118"/>
    </location>
</feature>
<dbReference type="RefSeq" id="XP_062626818.1">
    <property type="nucleotide sequence ID" value="XM_062770834.1"/>
</dbReference>
<feature type="compositionally biased region" description="Low complexity" evidence="1">
    <location>
        <begin position="160"/>
        <end position="170"/>
    </location>
</feature>
<dbReference type="Proteomes" id="UP000827549">
    <property type="component" value="Chromosome 3"/>
</dbReference>
<reference evidence="2" key="1">
    <citation type="submission" date="2023-10" db="EMBL/GenBank/DDBJ databases">
        <authorList>
            <person name="Noh H."/>
        </authorList>
    </citation>
    <scope>NUCLEOTIDE SEQUENCE</scope>
    <source>
        <strain evidence="2">DUCC4014</strain>
    </source>
</reference>
<evidence type="ECO:0000313" key="3">
    <source>
        <dbReference type="Proteomes" id="UP000827549"/>
    </source>
</evidence>
<organism evidence="2 3">
    <name type="scientific">Vanrija pseudolonga</name>
    <dbReference type="NCBI Taxonomy" id="143232"/>
    <lineage>
        <taxon>Eukaryota</taxon>
        <taxon>Fungi</taxon>
        <taxon>Dikarya</taxon>
        <taxon>Basidiomycota</taxon>
        <taxon>Agaricomycotina</taxon>
        <taxon>Tremellomycetes</taxon>
        <taxon>Trichosporonales</taxon>
        <taxon>Trichosporonaceae</taxon>
        <taxon>Vanrija</taxon>
    </lineage>
</organism>
<accession>A0AAF1BH85</accession>
<dbReference type="AlphaFoldDB" id="A0AAF1BH85"/>
<feature type="compositionally biased region" description="Low complexity" evidence="1">
    <location>
        <begin position="230"/>
        <end position="241"/>
    </location>
</feature>
<feature type="compositionally biased region" description="Polar residues" evidence="1">
    <location>
        <begin position="310"/>
        <end position="329"/>
    </location>
</feature>
<feature type="region of interest" description="Disordered" evidence="1">
    <location>
        <begin position="69"/>
        <end position="179"/>
    </location>
</feature>
<protein>
    <submittedName>
        <fullName evidence="2">Uncharacterized protein</fullName>
    </submittedName>
</protein>
<feature type="region of interest" description="Disordered" evidence="1">
    <location>
        <begin position="1"/>
        <end position="26"/>
    </location>
</feature>
<gene>
    <name evidence="2" type="ORF">LOC62_03G004316</name>
</gene>
<keyword evidence="3" id="KW-1185">Reference proteome</keyword>
<feature type="region of interest" description="Disordered" evidence="1">
    <location>
        <begin position="219"/>
        <end position="247"/>
    </location>
</feature>
<dbReference type="GeneID" id="87807554"/>